<dbReference type="AlphaFoldDB" id="A0A8E1WLI4"/>
<dbReference type="EMBL" id="JACHGI010000016">
    <property type="protein sequence ID" value="MBB6469362.1"/>
    <property type="molecule type" value="Genomic_DNA"/>
</dbReference>
<dbReference type="RefSeq" id="WP_184772681.1">
    <property type="nucleotide sequence ID" value="NZ_JACHGI010000016.1"/>
</dbReference>
<evidence type="ECO:0008006" key="3">
    <source>
        <dbReference type="Google" id="ProtNLM"/>
    </source>
</evidence>
<gene>
    <name evidence="1" type="ORF">HNQ96_005252</name>
</gene>
<dbReference type="Proteomes" id="UP000532373">
    <property type="component" value="Unassembled WGS sequence"/>
</dbReference>
<sequence>MLDRRSCLSFLGLAGFAGFLAGCQSLDAGGLVASSAPPEISGPAASAIAGDMVSRLAEQVGPGAATIRLKSDGSPFGDALETSLKTWGYAVVTDQKSADKKLTPLAYVLDSYDGHILARISTTTVELGRAYDITPTGATPASPLSVMRRG</sequence>
<proteinExistence type="predicted"/>
<dbReference type="PROSITE" id="PS51257">
    <property type="entry name" value="PROKAR_LIPOPROTEIN"/>
    <property type="match status" value="1"/>
</dbReference>
<name>A0A8E1WLI4_9HYPH</name>
<reference evidence="1 2" key="1">
    <citation type="submission" date="2020-08" db="EMBL/GenBank/DDBJ databases">
        <title>Genomic Encyclopedia of Type Strains, Phase IV (KMG-IV): sequencing the most valuable type-strain genomes for metagenomic binning, comparative biology and taxonomic classification.</title>
        <authorList>
            <person name="Goeker M."/>
        </authorList>
    </citation>
    <scope>NUCLEOTIDE SEQUENCE [LARGE SCALE GENOMIC DNA]</scope>
    <source>
        <strain evidence="1 2">DSM 17454</strain>
    </source>
</reference>
<comment type="caution">
    <text evidence="1">The sequence shown here is derived from an EMBL/GenBank/DDBJ whole genome shotgun (WGS) entry which is preliminary data.</text>
</comment>
<evidence type="ECO:0000313" key="2">
    <source>
        <dbReference type="Proteomes" id="UP000532373"/>
    </source>
</evidence>
<accession>A0A8E1WLI4</accession>
<dbReference type="NCBIfam" id="NF010409">
    <property type="entry name" value="PRK13835.1"/>
    <property type="match status" value="1"/>
</dbReference>
<organism evidence="1 2">
    <name type="scientific">Aminobacter carboxidus</name>
    <dbReference type="NCBI Taxonomy" id="376165"/>
    <lineage>
        <taxon>Bacteria</taxon>
        <taxon>Pseudomonadati</taxon>
        <taxon>Pseudomonadota</taxon>
        <taxon>Alphaproteobacteria</taxon>
        <taxon>Hyphomicrobiales</taxon>
        <taxon>Phyllobacteriaceae</taxon>
        <taxon>Aminobacter</taxon>
    </lineage>
</organism>
<evidence type="ECO:0000313" key="1">
    <source>
        <dbReference type="EMBL" id="MBB6469362.1"/>
    </source>
</evidence>
<protein>
    <recommendedName>
        <fullName evidence="3">Conjugal transfer protein TrbH</fullName>
    </recommendedName>
</protein>